<dbReference type="Proteomes" id="UP000504606">
    <property type="component" value="Unplaced"/>
</dbReference>
<evidence type="ECO:0000256" key="1">
    <source>
        <dbReference type="SAM" id="MobiDB-lite"/>
    </source>
</evidence>
<proteinExistence type="predicted"/>
<dbReference type="AlphaFoldDB" id="A0A9C6X4W2"/>
<name>A0A9C6X4W2_FRAOC</name>
<dbReference type="GeneID" id="127750783"/>
<sequence>MSSKKSRIKTRKLSALNCHTVASEETPLFRFPPNKELFDLPALLSTPHQSTPKSARTRGSQRTPVLTPAGQSRVIGVFLVTPARTPAHPLAVPVTLLLPPTPLSCRAKVFAAWSSGNTPTTPAGMNIPSGSGVQKAVQASPAVLDNKKMLEYVTNKQVHTLTLQPLKSSLKGKIDKVTSLKQEALVAAVYYNLD</sequence>
<protein>
    <submittedName>
        <fullName evidence="3">Uncharacterized protein LOC127750783</fullName>
    </submittedName>
</protein>
<dbReference type="RefSeq" id="XP_052129229.1">
    <property type="nucleotide sequence ID" value="XM_052273269.1"/>
</dbReference>
<evidence type="ECO:0000313" key="3">
    <source>
        <dbReference type="RefSeq" id="XP_052129229.1"/>
    </source>
</evidence>
<feature type="region of interest" description="Disordered" evidence="1">
    <location>
        <begin position="44"/>
        <end position="66"/>
    </location>
</feature>
<gene>
    <name evidence="3" type="primary">LOC127750783</name>
</gene>
<keyword evidence="2" id="KW-1185">Reference proteome</keyword>
<dbReference type="KEGG" id="foc:127750783"/>
<reference evidence="3" key="1">
    <citation type="submission" date="2025-08" db="UniProtKB">
        <authorList>
            <consortium name="RefSeq"/>
        </authorList>
    </citation>
    <scope>IDENTIFICATION</scope>
    <source>
        <tissue evidence="3">Whole organism</tissue>
    </source>
</reference>
<accession>A0A9C6X4W2</accession>
<feature type="compositionally biased region" description="Polar residues" evidence="1">
    <location>
        <begin position="46"/>
        <end position="64"/>
    </location>
</feature>
<organism evidence="2 3">
    <name type="scientific">Frankliniella occidentalis</name>
    <name type="common">Western flower thrips</name>
    <name type="synonym">Euthrips occidentalis</name>
    <dbReference type="NCBI Taxonomy" id="133901"/>
    <lineage>
        <taxon>Eukaryota</taxon>
        <taxon>Metazoa</taxon>
        <taxon>Ecdysozoa</taxon>
        <taxon>Arthropoda</taxon>
        <taxon>Hexapoda</taxon>
        <taxon>Insecta</taxon>
        <taxon>Pterygota</taxon>
        <taxon>Neoptera</taxon>
        <taxon>Paraneoptera</taxon>
        <taxon>Thysanoptera</taxon>
        <taxon>Terebrantia</taxon>
        <taxon>Thripoidea</taxon>
        <taxon>Thripidae</taxon>
        <taxon>Frankliniella</taxon>
    </lineage>
</organism>
<evidence type="ECO:0000313" key="2">
    <source>
        <dbReference type="Proteomes" id="UP000504606"/>
    </source>
</evidence>